<proteinExistence type="predicted"/>
<reference evidence="3" key="1">
    <citation type="submission" date="2018-11" db="EMBL/GenBank/DDBJ databases">
        <authorList>
            <person name="Alioto T."/>
            <person name="Alioto T."/>
        </authorList>
    </citation>
    <scope>NUCLEOTIDE SEQUENCE</scope>
</reference>
<dbReference type="AlphaFoldDB" id="A0A8B6DE98"/>
<dbReference type="InterPro" id="IPR013761">
    <property type="entry name" value="SAM/pointed_sf"/>
</dbReference>
<feature type="domain" description="SAM" evidence="2">
    <location>
        <begin position="10"/>
        <end position="57"/>
    </location>
</feature>
<dbReference type="Gene3D" id="1.10.150.50">
    <property type="entry name" value="Transcription Factor, Ets-1"/>
    <property type="match status" value="1"/>
</dbReference>
<dbReference type="Pfam" id="PF00536">
    <property type="entry name" value="SAM_1"/>
    <property type="match status" value="1"/>
</dbReference>
<dbReference type="InterPro" id="IPR001660">
    <property type="entry name" value="SAM"/>
</dbReference>
<name>A0A8B6DE98_MYTGA</name>
<evidence type="ECO:0000313" key="3">
    <source>
        <dbReference type="EMBL" id="VDI17897.1"/>
    </source>
</evidence>
<keyword evidence="4" id="KW-1185">Reference proteome</keyword>
<protein>
    <recommendedName>
        <fullName evidence="2">SAM domain-containing protein</fullName>
    </recommendedName>
</protein>
<accession>A0A8B6DE98</accession>
<evidence type="ECO:0000256" key="1">
    <source>
        <dbReference type="SAM" id="MobiDB-lite"/>
    </source>
</evidence>
<feature type="region of interest" description="Disordered" evidence="1">
    <location>
        <begin position="107"/>
        <end position="129"/>
    </location>
</feature>
<dbReference type="Proteomes" id="UP000596742">
    <property type="component" value="Unassembled WGS sequence"/>
</dbReference>
<dbReference type="SUPFAM" id="SSF47769">
    <property type="entry name" value="SAM/Pointed domain"/>
    <property type="match status" value="1"/>
</dbReference>
<evidence type="ECO:0000313" key="4">
    <source>
        <dbReference type="Proteomes" id="UP000596742"/>
    </source>
</evidence>
<organism evidence="3 4">
    <name type="scientific">Mytilus galloprovincialis</name>
    <name type="common">Mediterranean mussel</name>
    <dbReference type="NCBI Taxonomy" id="29158"/>
    <lineage>
        <taxon>Eukaryota</taxon>
        <taxon>Metazoa</taxon>
        <taxon>Spiralia</taxon>
        <taxon>Lophotrochozoa</taxon>
        <taxon>Mollusca</taxon>
        <taxon>Bivalvia</taxon>
        <taxon>Autobranchia</taxon>
        <taxon>Pteriomorphia</taxon>
        <taxon>Mytilida</taxon>
        <taxon>Mytiloidea</taxon>
        <taxon>Mytilidae</taxon>
        <taxon>Mytilinae</taxon>
        <taxon>Mytilus</taxon>
    </lineage>
</organism>
<feature type="compositionally biased region" description="Basic and acidic residues" evidence="1">
    <location>
        <begin position="118"/>
        <end position="129"/>
    </location>
</feature>
<sequence>MASTLTNVEAVLTKINLNDLLNNFIESKVDNLETCRALTDADLSRLGITTIGDRTRFRSEHILAHREVKKELHRILKKEFHCLDHQGPDLLLPLVAGRRIKNPGPGLVSSSVCPTETPLKRPPEKKRWC</sequence>
<gene>
    <name evidence="3" type="ORF">MGAL_10B080050</name>
</gene>
<evidence type="ECO:0000259" key="2">
    <source>
        <dbReference type="Pfam" id="PF00536"/>
    </source>
</evidence>
<dbReference type="EMBL" id="UYJE01003277">
    <property type="protein sequence ID" value="VDI17897.1"/>
    <property type="molecule type" value="Genomic_DNA"/>
</dbReference>
<comment type="caution">
    <text evidence="3">The sequence shown here is derived from an EMBL/GenBank/DDBJ whole genome shotgun (WGS) entry which is preliminary data.</text>
</comment>